<dbReference type="RefSeq" id="WP_062705783.1">
    <property type="nucleotide sequence ID" value="NZ_CAWRCI010000004.1"/>
</dbReference>
<dbReference type="GO" id="GO:0002161">
    <property type="term" value="F:aminoacyl-tRNA deacylase activity"/>
    <property type="evidence" value="ECO:0007669"/>
    <property type="project" value="InterPro"/>
</dbReference>
<evidence type="ECO:0000313" key="3">
    <source>
        <dbReference type="Proteomes" id="UP000073601"/>
    </source>
</evidence>
<reference evidence="3" key="1">
    <citation type="submission" date="2016-02" db="EMBL/GenBank/DDBJ databases">
        <authorList>
            <person name="Rodrigo-Torres Lidia"/>
            <person name="Arahal R.David."/>
        </authorList>
    </citation>
    <scope>NUCLEOTIDE SEQUENCE [LARGE SCALE GENOMIC DNA]</scope>
    <source>
        <strain evidence="3">CECT 8713</strain>
    </source>
</reference>
<dbReference type="InterPro" id="IPR036754">
    <property type="entry name" value="YbaK/aa-tRNA-synt-asso_dom_sf"/>
</dbReference>
<sequence>MSSIDTPILSILRDAGISHRLLPHASEATTILDAAKQRGVEPDQLVKSMLLRDMGGQMALACVPGTASVDPKKVRDLLGCRRMTMVDSKHVQSITGYSPGMVTPISVFGMLPIFFDPSLADFEHINISSGSPMAGVELRFQDLVDFCGPTIADISRDTETDYEAS</sequence>
<name>A0A128EW20_9GAMM</name>
<gene>
    <name evidence="2" type="primary">ybaK_2</name>
    <name evidence="2" type="ORF">GMA8713_00715</name>
</gene>
<dbReference type="SUPFAM" id="SSF55826">
    <property type="entry name" value="YbaK/ProRS associated domain"/>
    <property type="match status" value="1"/>
</dbReference>
<keyword evidence="3" id="KW-1185">Reference proteome</keyword>
<dbReference type="Proteomes" id="UP000073601">
    <property type="component" value="Unassembled WGS sequence"/>
</dbReference>
<keyword evidence="2" id="KW-0456">Lyase</keyword>
<dbReference type="EMBL" id="FIZY01000004">
    <property type="protein sequence ID" value="CZF78788.1"/>
    <property type="molecule type" value="Genomic_DNA"/>
</dbReference>
<dbReference type="CDD" id="cd04332">
    <property type="entry name" value="YbaK_like"/>
    <property type="match status" value="1"/>
</dbReference>
<dbReference type="AlphaFoldDB" id="A0A128EW20"/>
<dbReference type="PANTHER" id="PTHR30411:SF1">
    <property type="entry name" value="CYTOPLASMIC PROTEIN"/>
    <property type="match status" value="1"/>
</dbReference>
<dbReference type="EC" id="4.2.-.-" evidence="2"/>
<dbReference type="Pfam" id="PF04073">
    <property type="entry name" value="tRNA_edit"/>
    <property type="match status" value="1"/>
</dbReference>
<dbReference type="InterPro" id="IPR007214">
    <property type="entry name" value="YbaK/aa-tRNA-synth-assoc-dom"/>
</dbReference>
<proteinExistence type="predicted"/>
<dbReference type="PANTHER" id="PTHR30411">
    <property type="entry name" value="CYTOPLASMIC PROTEIN"/>
    <property type="match status" value="1"/>
</dbReference>
<evidence type="ECO:0000259" key="1">
    <source>
        <dbReference type="Pfam" id="PF04073"/>
    </source>
</evidence>
<dbReference type="GO" id="GO:0016829">
    <property type="term" value="F:lyase activity"/>
    <property type="evidence" value="ECO:0007669"/>
    <property type="project" value="UniProtKB-KW"/>
</dbReference>
<accession>A0A128EW20</accession>
<dbReference type="Gene3D" id="3.90.960.10">
    <property type="entry name" value="YbaK/aminoacyl-tRNA synthetase-associated domain"/>
    <property type="match status" value="1"/>
</dbReference>
<organism evidence="2 3">
    <name type="scientific">Grimontia marina</name>
    <dbReference type="NCBI Taxonomy" id="646534"/>
    <lineage>
        <taxon>Bacteria</taxon>
        <taxon>Pseudomonadati</taxon>
        <taxon>Pseudomonadota</taxon>
        <taxon>Gammaproteobacteria</taxon>
        <taxon>Vibrionales</taxon>
        <taxon>Vibrionaceae</taxon>
        <taxon>Grimontia</taxon>
    </lineage>
</organism>
<feature type="domain" description="YbaK/aminoacyl-tRNA synthetase-associated" evidence="1">
    <location>
        <begin position="27"/>
        <end position="146"/>
    </location>
</feature>
<evidence type="ECO:0000313" key="2">
    <source>
        <dbReference type="EMBL" id="CZF78788.1"/>
    </source>
</evidence>
<protein>
    <submittedName>
        <fullName evidence="2">Cys-tRNA(Pro)/Cys-tRNA(Cys) deacylase YbaK</fullName>
        <ecNumber evidence="2">4.2.-.-</ecNumber>
    </submittedName>
</protein>